<dbReference type="Gene3D" id="3.80.30.20">
    <property type="entry name" value="tm_1862 like domain"/>
    <property type="match status" value="1"/>
</dbReference>
<organism evidence="7 8">
    <name type="scientific">Candidatus Nealsonbacteria bacterium CG_4_10_14_0_8_um_filter_35_10</name>
    <dbReference type="NCBI Taxonomy" id="1974683"/>
    <lineage>
        <taxon>Bacteria</taxon>
        <taxon>Candidatus Nealsoniibacteriota</taxon>
    </lineage>
</organism>
<dbReference type="GO" id="GO:0003824">
    <property type="term" value="F:catalytic activity"/>
    <property type="evidence" value="ECO:0007669"/>
    <property type="project" value="InterPro"/>
</dbReference>
<dbReference type="GO" id="GO:0031419">
    <property type="term" value="F:cobalamin binding"/>
    <property type="evidence" value="ECO:0007669"/>
    <property type="project" value="InterPro"/>
</dbReference>
<keyword evidence="5" id="KW-0411">Iron-sulfur</keyword>
<dbReference type="InterPro" id="IPR051198">
    <property type="entry name" value="BchE-like"/>
</dbReference>
<dbReference type="InterPro" id="IPR058240">
    <property type="entry name" value="rSAM_sf"/>
</dbReference>
<dbReference type="InterPro" id="IPR034466">
    <property type="entry name" value="Methyltransferase_Class_B"/>
</dbReference>
<dbReference type="GO" id="GO:0005829">
    <property type="term" value="C:cytosol"/>
    <property type="evidence" value="ECO:0007669"/>
    <property type="project" value="TreeGrafter"/>
</dbReference>
<dbReference type="Gene3D" id="3.40.50.280">
    <property type="entry name" value="Cobalamin-binding domain"/>
    <property type="match status" value="1"/>
</dbReference>
<reference evidence="8" key="1">
    <citation type="submission" date="2017-09" db="EMBL/GenBank/DDBJ databases">
        <title>Depth-based differentiation of microbial function through sediment-hosted aquifers and enrichment of novel symbionts in the deep terrestrial subsurface.</title>
        <authorList>
            <person name="Probst A.J."/>
            <person name="Ladd B."/>
            <person name="Jarett J.K."/>
            <person name="Geller-Mcgrath D.E."/>
            <person name="Sieber C.M.K."/>
            <person name="Emerson J.B."/>
            <person name="Anantharaman K."/>
            <person name="Thomas B.C."/>
            <person name="Malmstrom R."/>
            <person name="Stieglmeier M."/>
            <person name="Klingl A."/>
            <person name="Woyke T."/>
            <person name="Ryan C.M."/>
            <person name="Banfield J.F."/>
        </authorList>
    </citation>
    <scope>NUCLEOTIDE SEQUENCE [LARGE SCALE GENOMIC DNA]</scope>
</reference>
<proteinExistence type="predicted"/>
<keyword evidence="3" id="KW-0479">Metal-binding</keyword>
<evidence type="ECO:0000256" key="4">
    <source>
        <dbReference type="ARBA" id="ARBA00023004"/>
    </source>
</evidence>
<accession>A0A2M7R7R9</accession>
<comment type="cofactor">
    <cofactor evidence="1">
        <name>[4Fe-4S] cluster</name>
        <dbReference type="ChEBI" id="CHEBI:49883"/>
    </cofactor>
</comment>
<dbReference type="SMART" id="SM00729">
    <property type="entry name" value="Elp3"/>
    <property type="match status" value="1"/>
</dbReference>
<dbReference type="SFLD" id="SFLDS00029">
    <property type="entry name" value="Radical_SAM"/>
    <property type="match status" value="1"/>
</dbReference>
<dbReference type="EMBL" id="PFLX01000035">
    <property type="protein sequence ID" value="PIY90844.1"/>
    <property type="molecule type" value="Genomic_DNA"/>
</dbReference>
<keyword evidence="2" id="KW-0949">S-adenosyl-L-methionine</keyword>
<protein>
    <submittedName>
        <fullName evidence="7">B12-binding domain-containing radical SAM protein</fullName>
    </submittedName>
</protein>
<evidence type="ECO:0000256" key="5">
    <source>
        <dbReference type="ARBA" id="ARBA00023014"/>
    </source>
</evidence>
<sequence>MKILLVWPKFQDTFWSFKYALPFLGKKAAYPPLGLLTVAALLPKEWQKKLVDLNVEKLKDKDVLEADFIFLSAMIAQKKSVKEIIKIIKKYNKKIVAGGPLFTTGYKNYLKEIDHFVLGEAEITLPPFLEDLEKGSLKKIYKAENFCDLRKSPTPLFGLIDFKKYASLPIQYSRGCPFNCEFCDIKVLCGPIQRTKTREQILNELTTLYEKNWREGIFFVDDNFIGNKEKLKIEILPAIIEWQKERNFPFTFITQASINLADDEKLMDAMVEAGFKSVFVGIESVEEESLKECKKFQNVNRDLLKSVKIIQAHGLEVQGGFILGFDSDTPSVFERIKNFIQKSGICAAMVGLLQAPPMTRLWERLKKEKRLLGEPSGENTDGTLNFIPKMKKEILISGYKRIVKILYKPKNYYQRIINFLRNYKPKRTSFRLDLQHFFAFLKSIWYLGIKDRERFHYWKLLFWTLIKRPKSFPKAIELAIFGFHFRKSFEKI</sequence>
<dbReference type="GO" id="GO:0046872">
    <property type="term" value="F:metal ion binding"/>
    <property type="evidence" value="ECO:0007669"/>
    <property type="project" value="UniProtKB-KW"/>
</dbReference>
<evidence type="ECO:0000313" key="8">
    <source>
        <dbReference type="Proteomes" id="UP000230055"/>
    </source>
</evidence>
<dbReference type="GO" id="GO:0051539">
    <property type="term" value="F:4 iron, 4 sulfur cluster binding"/>
    <property type="evidence" value="ECO:0007669"/>
    <property type="project" value="UniProtKB-KW"/>
</dbReference>
<dbReference type="SUPFAM" id="SSF102114">
    <property type="entry name" value="Radical SAM enzymes"/>
    <property type="match status" value="1"/>
</dbReference>
<name>A0A2M7R7R9_9BACT</name>
<dbReference type="Pfam" id="PF04055">
    <property type="entry name" value="Radical_SAM"/>
    <property type="match status" value="1"/>
</dbReference>
<gene>
    <name evidence="7" type="ORF">COY72_01330</name>
</gene>
<comment type="caution">
    <text evidence="7">The sequence shown here is derived from an EMBL/GenBank/DDBJ whole genome shotgun (WGS) entry which is preliminary data.</text>
</comment>
<dbReference type="InterPro" id="IPR023404">
    <property type="entry name" value="rSAM_horseshoe"/>
</dbReference>
<dbReference type="InterPro" id="IPR006638">
    <property type="entry name" value="Elp3/MiaA/NifB-like_rSAM"/>
</dbReference>
<dbReference type="PANTHER" id="PTHR43409:SF3">
    <property type="entry name" value="HYPOTHETICAL METHYLTRANSFERASE"/>
    <property type="match status" value="1"/>
</dbReference>
<dbReference type="PANTHER" id="PTHR43409">
    <property type="entry name" value="ANAEROBIC MAGNESIUM-PROTOPORPHYRIN IX MONOMETHYL ESTER CYCLASE-RELATED"/>
    <property type="match status" value="1"/>
</dbReference>
<dbReference type="InterPro" id="IPR007197">
    <property type="entry name" value="rSAM"/>
</dbReference>
<evidence type="ECO:0000256" key="3">
    <source>
        <dbReference type="ARBA" id="ARBA00022723"/>
    </source>
</evidence>
<dbReference type="CDD" id="cd01335">
    <property type="entry name" value="Radical_SAM"/>
    <property type="match status" value="1"/>
</dbReference>
<keyword evidence="4" id="KW-0408">Iron</keyword>
<dbReference type="AlphaFoldDB" id="A0A2M7R7R9"/>
<dbReference type="SFLD" id="SFLDF00303">
    <property type="entry name" value="hopanoid_C2-methyltransferase"/>
    <property type="match status" value="1"/>
</dbReference>
<dbReference type="Pfam" id="PF02310">
    <property type="entry name" value="B12-binding"/>
    <property type="match status" value="1"/>
</dbReference>
<feature type="domain" description="Radical SAM core" evidence="6">
    <location>
        <begin position="160"/>
        <end position="397"/>
    </location>
</feature>
<dbReference type="Pfam" id="PF13282">
    <property type="entry name" value="DUF4070"/>
    <property type="match status" value="1"/>
</dbReference>
<dbReference type="InterPro" id="IPR006158">
    <property type="entry name" value="Cobalamin-bd"/>
</dbReference>
<dbReference type="SFLD" id="SFLDG01082">
    <property type="entry name" value="B12-binding_domain_containing"/>
    <property type="match status" value="1"/>
</dbReference>
<evidence type="ECO:0000256" key="1">
    <source>
        <dbReference type="ARBA" id="ARBA00001966"/>
    </source>
</evidence>
<dbReference type="Proteomes" id="UP000230055">
    <property type="component" value="Unassembled WGS sequence"/>
</dbReference>
<evidence type="ECO:0000313" key="7">
    <source>
        <dbReference type="EMBL" id="PIY90844.1"/>
    </source>
</evidence>
<evidence type="ECO:0000259" key="6">
    <source>
        <dbReference type="PROSITE" id="PS51918"/>
    </source>
</evidence>
<dbReference type="PROSITE" id="PS51918">
    <property type="entry name" value="RADICAL_SAM"/>
    <property type="match status" value="1"/>
</dbReference>
<evidence type="ECO:0000256" key="2">
    <source>
        <dbReference type="ARBA" id="ARBA00022691"/>
    </source>
</evidence>
<dbReference type="InterPro" id="IPR025274">
    <property type="entry name" value="DUF4070"/>
</dbReference>
<dbReference type="InterPro" id="IPR034530">
    <property type="entry name" value="HpnP-like"/>
</dbReference>
<dbReference type="SFLD" id="SFLDG01123">
    <property type="entry name" value="methyltransferase_(Class_B)"/>
    <property type="match status" value="1"/>
</dbReference>